<dbReference type="InterPro" id="IPR011042">
    <property type="entry name" value="6-blade_b-propeller_TolB-like"/>
</dbReference>
<keyword evidence="2" id="KW-0677">Repeat</keyword>
<accession>A0A818XSK1</accession>
<dbReference type="GO" id="GO:0005576">
    <property type="term" value="C:extracellular region"/>
    <property type="evidence" value="ECO:0007669"/>
    <property type="project" value="TreeGrafter"/>
</dbReference>
<keyword evidence="5" id="KW-1133">Transmembrane helix</keyword>
<dbReference type="AlphaFoldDB" id="A0A818XSK1"/>
<keyword evidence="1" id="KW-0732">Signal</keyword>
<reference evidence="7" key="1">
    <citation type="submission" date="2021-02" db="EMBL/GenBank/DDBJ databases">
        <authorList>
            <person name="Nowell W R."/>
        </authorList>
    </citation>
    <scope>NUCLEOTIDE SEQUENCE</scope>
</reference>
<keyword evidence="5" id="KW-0472">Membrane</keyword>
<dbReference type="Gene3D" id="2.120.10.30">
    <property type="entry name" value="TolB, C-terminal domain"/>
    <property type="match status" value="2"/>
</dbReference>
<evidence type="ECO:0000313" key="7">
    <source>
        <dbReference type="EMBL" id="CAF3741515.1"/>
    </source>
</evidence>
<feature type="transmembrane region" description="Helical" evidence="5">
    <location>
        <begin position="261"/>
        <end position="283"/>
    </location>
</feature>
<dbReference type="EMBL" id="CAJNOE010000059">
    <property type="protein sequence ID" value="CAF0832690.1"/>
    <property type="molecule type" value="Genomic_DNA"/>
</dbReference>
<keyword evidence="5" id="KW-0812">Transmembrane</keyword>
<protein>
    <recommendedName>
        <fullName evidence="9">NHL repeat containing protein-like protein</fullName>
    </recommendedName>
</protein>
<evidence type="ECO:0000313" key="6">
    <source>
        <dbReference type="EMBL" id="CAF0832690.1"/>
    </source>
</evidence>
<dbReference type="Proteomes" id="UP000663868">
    <property type="component" value="Unassembled WGS sequence"/>
</dbReference>
<evidence type="ECO:0000256" key="4">
    <source>
        <dbReference type="PROSITE-ProRule" id="PRU00504"/>
    </source>
</evidence>
<dbReference type="PANTHER" id="PTHR10680">
    <property type="entry name" value="PEPTIDYL-GLYCINE ALPHA-AMIDATING MONOOXYGENASE"/>
    <property type="match status" value="1"/>
</dbReference>
<evidence type="ECO:0000256" key="2">
    <source>
        <dbReference type="ARBA" id="ARBA00022737"/>
    </source>
</evidence>
<dbReference type="PROSITE" id="PS51125">
    <property type="entry name" value="NHL"/>
    <property type="match status" value="1"/>
</dbReference>
<dbReference type="CDD" id="cd05819">
    <property type="entry name" value="NHL"/>
    <property type="match status" value="1"/>
</dbReference>
<dbReference type="PANTHER" id="PTHR10680:SF14">
    <property type="entry name" value="PEPTIDYL-GLYCINE ALPHA-AMIDATING MONOOXYGENASE"/>
    <property type="match status" value="1"/>
</dbReference>
<evidence type="ECO:0000256" key="1">
    <source>
        <dbReference type="ARBA" id="ARBA00022729"/>
    </source>
</evidence>
<evidence type="ECO:0008006" key="9">
    <source>
        <dbReference type="Google" id="ProtNLM"/>
    </source>
</evidence>
<evidence type="ECO:0000256" key="5">
    <source>
        <dbReference type="SAM" id="Phobius"/>
    </source>
</evidence>
<dbReference type="SUPFAM" id="SSF101898">
    <property type="entry name" value="NHL repeat"/>
    <property type="match status" value="1"/>
</dbReference>
<comment type="caution">
    <text evidence="7">The sequence shown here is derived from an EMBL/GenBank/DDBJ whole genome shotgun (WGS) entry which is preliminary data.</text>
</comment>
<gene>
    <name evidence="6" type="ORF">IZO911_LOCUS8618</name>
    <name evidence="7" type="ORF">KXQ929_LOCUS13686</name>
</gene>
<evidence type="ECO:0000256" key="3">
    <source>
        <dbReference type="ARBA" id="ARBA00023180"/>
    </source>
</evidence>
<keyword evidence="3" id="KW-0325">Glycoprotein</keyword>
<dbReference type="Proteomes" id="UP000663860">
    <property type="component" value="Unassembled WGS sequence"/>
</dbReference>
<dbReference type="EMBL" id="CAJOBB010000740">
    <property type="protein sequence ID" value="CAF3741515.1"/>
    <property type="molecule type" value="Genomic_DNA"/>
</dbReference>
<name>A0A818XSK1_9BILA</name>
<dbReference type="Pfam" id="PF01436">
    <property type="entry name" value="NHL"/>
    <property type="match status" value="1"/>
</dbReference>
<feature type="transmembrane region" description="Helical" evidence="5">
    <location>
        <begin position="417"/>
        <end position="434"/>
    </location>
</feature>
<feature type="repeat" description="NHL" evidence="4">
    <location>
        <begin position="178"/>
        <end position="216"/>
    </location>
</feature>
<organism evidence="7 8">
    <name type="scientific">Adineta steineri</name>
    <dbReference type="NCBI Taxonomy" id="433720"/>
    <lineage>
        <taxon>Eukaryota</taxon>
        <taxon>Metazoa</taxon>
        <taxon>Spiralia</taxon>
        <taxon>Gnathifera</taxon>
        <taxon>Rotifera</taxon>
        <taxon>Eurotatoria</taxon>
        <taxon>Bdelloidea</taxon>
        <taxon>Adinetida</taxon>
        <taxon>Adinetidae</taxon>
        <taxon>Adineta</taxon>
    </lineage>
</organism>
<dbReference type="InterPro" id="IPR001258">
    <property type="entry name" value="NHL_repeat"/>
</dbReference>
<evidence type="ECO:0000313" key="8">
    <source>
        <dbReference type="Proteomes" id="UP000663868"/>
    </source>
</evidence>
<sequence length="436" mass="46485">MSTLSHNCSTIVWASDATTIAGSSTGIAGFNSTLLYEPFGVMVGKNDSIYVMDYYTCYRMQVFYPGSQLGITIFNTTSGTDLNQLSYVTALDIDVSGNMYVLDQGNDRVIKWTPGASSGILVAGGNGQGSSLNQLDSPSDFFIEPNTSYIWIADSANNRIVKWINTSTALLVAGGTQGSKANQFHYPDGIFVDTSDSNTFYVADCNNHRIQKWLYGGSNGTTVAGQSGVYGSALNQLYLPYTLTMDRNKSLYIVDYGNNRIVLWLLGATSGIVIAGTGVSGVLPSQLYEPQSVKLDSTGALIVDDYGNNRIQRFPVLCSPNTTSSSSTTSVLTNSTPIATTSQNTTIAVPFTTKSLTTSASNPAIILSASTSIANPVTVSATATVSTSSLVTTSRKSSLTNTITKLSSNYSLATRNSNSKLLVLLLFCFIMIFINN</sequence>
<proteinExistence type="predicted"/>